<keyword evidence="4" id="KW-1133">Transmembrane helix</keyword>
<keyword evidence="3" id="KW-0611">Plant defense</keyword>
<dbReference type="EMBL" id="QGNW01000069">
    <property type="protein sequence ID" value="RVX02746.1"/>
    <property type="molecule type" value="Genomic_DNA"/>
</dbReference>
<protein>
    <submittedName>
        <fullName evidence="7">Disease resistance RPP13-like protein 4</fullName>
    </submittedName>
</protein>
<dbReference type="CDD" id="cd14798">
    <property type="entry name" value="RX-CC_like"/>
    <property type="match status" value="1"/>
</dbReference>
<dbReference type="PANTHER" id="PTHR19338">
    <property type="entry name" value="TRANSLOCASE OF INNER MITOCHONDRIAL MEMBRANE 13 HOMOLOG"/>
    <property type="match status" value="1"/>
</dbReference>
<dbReference type="Proteomes" id="UP000288805">
    <property type="component" value="Unassembled WGS sequence"/>
</dbReference>
<keyword evidence="4" id="KW-0812">Transmembrane</keyword>
<feature type="domain" description="NB-ARC" evidence="5">
    <location>
        <begin position="191"/>
        <end position="234"/>
    </location>
</feature>
<reference evidence="7 8" key="1">
    <citation type="journal article" date="2018" name="PLoS Genet.">
        <title>Population sequencing reveals clonal diversity and ancestral inbreeding in the grapevine cultivar Chardonnay.</title>
        <authorList>
            <person name="Roach M.J."/>
            <person name="Johnson D.L."/>
            <person name="Bohlmann J."/>
            <person name="van Vuuren H.J."/>
            <person name="Jones S.J."/>
            <person name="Pretorius I.S."/>
            <person name="Schmidt S.A."/>
            <person name="Borneman A.R."/>
        </authorList>
    </citation>
    <scope>NUCLEOTIDE SEQUENCE [LARGE SCALE GENOMIC DNA]</scope>
    <source>
        <strain evidence="8">cv. Chardonnay</strain>
        <tissue evidence="7">Leaf</tissue>
    </source>
</reference>
<dbReference type="InterPro" id="IPR041118">
    <property type="entry name" value="Rx_N"/>
</dbReference>
<dbReference type="InterPro" id="IPR027417">
    <property type="entry name" value="P-loop_NTPase"/>
</dbReference>
<sequence length="412" mass="47503">MITYSRVLGNIRSLPNGEDSRIQYNPGFLDLYLMLVIVLFVALTPEVFWKYTWMWHSSVVKIIVFRAPTPSFQATSRNGVRELQRELWRIEAMMRDADARKDYDNRFNVWIQEVRTEAYAIEDVLDLFRLHWDQESVWRHLKMWHSISNLIQDINTRLANISAETNTYLNVRVVPLIPGRGNNTVGIDEPKRKLVSWALESNQKLKVMFMVGMAGLGKTTLAHSVYEEVKMCGNPLDLPCQMRREARLLKGGEGYLNELIGKSLIKANEMDFDERPITVGVHSLMRRIITRGELLFSTGRVNIGSNFKLLKVLDIQSTPLGNFPSAITDLVLLRYPKQSYNWRNFAICWFIATKGDRCIEEPTKAIICKGEWAAQNESEAQNDTRARQSYAVEEAGHCRTSRRTWGELVPLN</sequence>
<evidence type="ECO:0000256" key="1">
    <source>
        <dbReference type="ARBA" id="ARBA00022737"/>
    </source>
</evidence>
<evidence type="ECO:0000256" key="4">
    <source>
        <dbReference type="SAM" id="Phobius"/>
    </source>
</evidence>
<evidence type="ECO:0000313" key="8">
    <source>
        <dbReference type="Proteomes" id="UP000288805"/>
    </source>
</evidence>
<dbReference type="InterPro" id="IPR038005">
    <property type="entry name" value="RX-like_CC"/>
</dbReference>
<evidence type="ECO:0000259" key="6">
    <source>
        <dbReference type="Pfam" id="PF18052"/>
    </source>
</evidence>
<comment type="caution">
    <text evidence="7">The sequence shown here is derived from an EMBL/GenBank/DDBJ whole genome shotgun (WGS) entry which is preliminary data.</text>
</comment>
<evidence type="ECO:0000259" key="5">
    <source>
        <dbReference type="Pfam" id="PF00931"/>
    </source>
</evidence>
<proteinExistence type="predicted"/>
<evidence type="ECO:0000256" key="3">
    <source>
        <dbReference type="ARBA" id="ARBA00022821"/>
    </source>
</evidence>
<keyword evidence="2" id="KW-0547">Nucleotide-binding</keyword>
<dbReference type="GO" id="GO:0043531">
    <property type="term" value="F:ADP binding"/>
    <property type="evidence" value="ECO:0007669"/>
    <property type="project" value="InterPro"/>
</dbReference>
<feature type="domain" description="Disease resistance N-terminal" evidence="6">
    <location>
        <begin position="75"/>
        <end position="138"/>
    </location>
</feature>
<keyword evidence="4" id="KW-0472">Membrane</keyword>
<accession>A0A438J1B9</accession>
<gene>
    <name evidence="7" type="primary">RPP13L4_1</name>
    <name evidence="7" type="ORF">CK203_016426</name>
</gene>
<dbReference type="AlphaFoldDB" id="A0A438J1B9"/>
<organism evidence="7 8">
    <name type="scientific">Vitis vinifera</name>
    <name type="common">Grape</name>
    <dbReference type="NCBI Taxonomy" id="29760"/>
    <lineage>
        <taxon>Eukaryota</taxon>
        <taxon>Viridiplantae</taxon>
        <taxon>Streptophyta</taxon>
        <taxon>Embryophyta</taxon>
        <taxon>Tracheophyta</taxon>
        <taxon>Spermatophyta</taxon>
        <taxon>Magnoliopsida</taxon>
        <taxon>eudicotyledons</taxon>
        <taxon>Gunneridae</taxon>
        <taxon>Pentapetalae</taxon>
        <taxon>rosids</taxon>
        <taxon>Vitales</taxon>
        <taxon>Vitaceae</taxon>
        <taxon>Viteae</taxon>
        <taxon>Vitis</taxon>
    </lineage>
</organism>
<feature type="transmembrane region" description="Helical" evidence="4">
    <location>
        <begin position="31"/>
        <end position="49"/>
    </location>
</feature>
<dbReference type="GO" id="GO:0006952">
    <property type="term" value="P:defense response"/>
    <property type="evidence" value="ECO:0007669"/>
    <property type="project" value="UniProtKB-KW"/>
</dbReference>
<keyword evidence="1" id="KW-0677">Repeat</keyword>
<dbReference type="Gene3D" id="3.40.50.300">
    <property type="entry name" value="P-loop containing nucleotide triphosphate hydrolases"/>
    <property type="match status" value="1"/>
</dbReference>
<evidence type="ECO:0000256" key="2">
    <source>
        <dbReference type="ARBA" id="ARBA00022741"/>
    </source>
</evidence>
<dbReference type="Gene3D" id="1.20.5.4130">
    <property type="match status" value="1"/>
</dbReference>
<dbReference type="PANTHER" id="PTHR19338:SF32">
    <property type="entry name" value="OS06G0287500 PROTEIN"/>
    <property type="match status" value="1"/>
</dbReference>
<dbReference type="InterPro" id="IPR002182">
    <property type="entry name" value="NB-ARC"/>
</dbReference>
<name>A0A438J1B9_VITVI</name>
<dbReference type="Pfam" id="PF00931">
    <property type="entry name" value="NB-ARC"/>
    <property type="match status" value="1"/>
</dbReference>
<dbReference type="SUPFAM" id="SSF52540">
    <property type="entry name" value="P-loop containing nucleoside triphosphate hydrolases"/>
    <property type="match status" value="1"/>
</dbReference>
<evidence type="ECO:0000313" key="7">
    <source>
        <dbReference type="EMBL" id="RVX02746.1"/>
    </source>
</evidence>
<dbReference type="Pfam" id="PF18052">
    <property type="entry name" value="Rx_N"/>
    <property type="match status" value="1"/>
</dbReference>